<dbReference type="Proteomes" id="UP000887565">
    <property type="component" value="Unplaced"/>
</dbReference>
<organism evidence="1 2">
    <name type="scientific">Romanomermis culicivorax</name>
    <name type="common">Nematode worm</name>
    <dbReference type="NCBI Taxonomy" id="13658"/>
    <lineage>
        <taxon>Eukaryota</taxon>
        <taxon>Metazoa</taxon>
        <taxon>Ecdysozoa</taxon>
        <taxon>Nematoda</taxon>
        <taxon>Enoplea</taxon>
        <taxon>Dorylaimia</taxon>
        <taxon>Mermithida</taxon>
        <taxon>Mermithoidea</taxon>
        <taxon>Mermithidae</taxon>
        <taxon>Romanomermis</taxon>
    </lineage>
</organism>
<keyword evidence="1" id="KW-1185">Reference proteome</keyword>
<proteinExistence type="predicted"/>
<evidence type="ECO:0000313" key="1">
    <source>
        <dbReference type="Proteomes" id="UP000887565"/>
    </source>
</evidence>
<sequence>MENECQLLGIRQYSSYLKSNGEEDHLSISPYVEWIRETIAKGLELPIYIYFRCIKIYDNCNNPLIYMLMEHSKILILLMQMYAN</sequence>
<evidence type="ECO:0000313" key="2">
    <source>
        <dbReference type="WBParaSite" id="nRc.2.0.1.t41321-RA"/>
    </source>
</evidence>
<protein>
    <submittedName>
        <fullName evidence="2">Uncharacterized protein</fullName>
    </submittedName>
</protein>
<accession>A0A915KRD4</accession>
<reference evidence="2" key="1">
    <citation type="submission" date="2022-11" db="UniProtKB">
        <authorList>
            <consortium name="WormBaseParasite"/>
        </authorList>
    </citation>
    <scope>IDENTIFICATION</scope>
</reference>
<dbReference type="AlphaFoldDB" id="A0A915KRD4"/>
<name>A0A915KRD4_ROMCU</name>
<dbReference type="WBParaSite" id="nRc.2.0.1.t41321-RA">
    <property type="protein sequence ID" value="nRc.2.0.1.t41321-RA"/>
    <property type="gene ID" value="nRc.2.0.1.g41321"/>
</dbReference>